<gene>
    <name evidence="7" type="ORF">PMACD_LOCUS15505</name>
</gene>
<keyword evidence="2 5" id="KW-0812">Transmembrane</keyword>
<keyword evidence="8" id="KW-1185">Reference proteome</keyword>
<feature type="transmembrane region" description="Helical" evidence="5">
    <location>
        <begin position="79"/>
        <end position="98"/>
    </location>
</feature>
<dbReference type="Gene3D" id="1.20.1250.20">
    <property type="entry name" value="MFS general substrate transporter like domains"/>
    <property type="match status" value="1"/>
</dbReference>
<evidence type="ECO:0000256" key="1">
    <source>
        <dbReference type="ARBA" id="ARBA00004141"/>
    </source>
</evidence>
<dbReference type="InterPro" id="IPR020846">
    <property type="entry name" value="MFS_dom"/>
</dbReference>
<feature type="transmembrane region" description="Helical" evidence="5">
    <location>
        <begin position="50"/>
        <end position="72"/>
    </location>
</feature>
<feature type="transmembrane region" description="Helical" evidence="5">
    <location>
        <begin position="169"/>
        <end position="192"/>
    </location>
</feature>
<dbReference type="Proteomes" id="UP000663880">
    <property type="component" value="Unassembled WGS sequence"/>
</dbReference>
<evidence type="ECO:0000313" key="7">
    <source>
        <dbReference type="EMBL" id="CAF4949127.1"/>
    </source>
</evidence>
<feature type="transmembrane region" description="Helical" evidence="5">
    <location>
        <begin position="104"/>
        <end position="126"/>
    </location>
</feature>
<evidence type="ECO:0000259" key="6">
    <source>
        <dbReference type="PROSITE" id="PS50850"/>
    </source>
</evidence>
<dbReference type="EMBL" id="CAJOBZ010000071">
    <property type="protein sequence ID" value="CAF4949127.1"/>
    <property type="molecule type" value="Genomic_DNA"/>
</dbReference>
<feature type="transmembrane region" description="Helical" evidence="5">
    <location>
        <begin position="322"/>
        <end position="346"/>
    </location>
</feature>
<evidence type="ECO:0000256" key="4">
    <source>
        <dbReference type="ARBA" id="ARBA00023136"/>
    </source>
</evidence>
<evidence type="ECO:0000256" key="3">
    <source>
        <dbReference type="ARBA" id="ARBA00022989"/>
    </source>
</evidence>
<dbReference type="PROSITE" id="PS50850">
    <property type="entry name" value="MFS"/>
    <property type="match status" value="1"/>
</dbReference>
<feature type="domain" description="Major facilitator superfamily (MFS) profile" evidence="6">
    <location>
        <begin position="8"/>
        <end position="446"/>
    </location>
</feature>
<dbReference type="GO" id="GO:0022857">
    <property type="term" value="F:transmembrane transporter activity"/>
    <property type="evidence" value="ECO:0007669"/>
    <property type="project" value="InterPro"/>
</dbReference>
<dbReference type="OrthoDB" id="6133115at2759"/>
<dbReference type="InterPro" id="IPR050549">
    <property type="entry name" value="MFS_Trehalose_Transporter"/>
</dbReference>
<dbReference type="InterPro" id="IPR005828">
    <property type="entry name" value="MFS_sugar_transport-like"/>
</dbReference>
<evidence type="ECO:0000256" key="2">
    <source>
        <dbReference type="ARBA" id="ARBA00022692"/>
    </source>
</evidence>
<dbReference type="PANTHER" id="PTHR48021">
    <property type="match status" value="1"/>
</dbReference>
<feature type="transmembrane region" description="Helical" evidence="5">
    <location>
        <begin position="358"/>
        <end position="379"/>
    </location>
</feature>
<evidence type="ECO:0000313" key="8">
    <source>
        <dbReference type="Proteomes" id="UP000663880"/>
    </source>
</evidence>
<feature type="transmembrane region" description="Helical" evidence="5">
    <location>
        <begin position="292"/>
        <end position="315"/>
    </location>
</feature>
<protein>
    <recommendedName>
        <fullName evidence="6">Major facilitator superfamily (MFS) profile domain-containing protein</fullName>
    </recommendedName>
</protein>
<dbReference type="PANTHER" id="PTHR48021:SF68">
    <property type="entry name" value="MAJOR FACILITATOR SUPERFAMILY (MFS) PROFILE DOMAIN-CONTAINING PROTEIN"/>
    <property type="match status" value="1"/>
</dbReference>
<dbReference type="AlphaFoldDB" id="A0A821XW67"/>
<reference evidence="7" key="1">
    <citation type="submission" date="2021-02" db="EMBL/GenBank/DDBJ databases">
        <authorList>
            <person name="Steward A R."/>
        </authorList>
    </citation>
    <scope>NUCLEOTIDE SEQUENCE</scope>
</reference>
<feature type="transmembrane region" description="Helical" evidence="5">
    <location>
        <begin position="138"/>
        <end position="157"/>
    </location>
</feature>
<dbReference type="SUPFAM" id="SSF103473">
    <property type="entry name" value="MFS general substrate transporter"/>
    <property type="match status" value="1"/>
</dbReference>
<dbReference type="InterPro" id="IPR036259">
    <property type="entry name" value="MFS_trans_sf"/>
</dbReference>
<evidence type="ECO:0000256" key="5">
    <source>
        <dbReference type="SAM" id="Phobius"/>
    </source>
</evidence>
<name>A0A821XW67_9NEOP</name>
<keyword evidence="3 5" id="KW-1133">Transmembrane helix</keyword>
<accession>A0A821XW67</accession>
<dbReference type="GO" id="GO:0016020">
    <property type="term" value="C:membrane"/>
    <property type="evidence" value="ECO:0007669"/>
    <property type="project" value="UniProtKB-SubCell"/>
</dbReference>
<organism evidence="7 8">
    <name type="scientific">Pieris macdunnoughi</name>
    <dbReference type="NCBI Taxonomy" id="345717"/>
    <lineage>
        <taxon>Eukaryota</taxon>
        <taxon>Metazoa</taxon>
        <taxon>Ecdysozoa</taxon>
        <taxon>Arthropoda</taxon>
        <taxon>Hexapoda</taxon>
        <taxon>Insecta</taxon>
        <taxon>Pterygota</taxon>
        <taxon>Neoptera</taxon>
        <taxon>Endopterygota</taxon>
        <taxon>Lepidoptera</taxon>
        <taxon>Glossata</taxon>
        <taxon>Ditrysia</taxon>
        <taxon>Papilionoidea</taxon>
        <taxon>Pieridae</taxon>
        <taxon>Pierinae</taxon>
        <taxon>Pieris</taxon>
    </lineage>
</organism>
<feature type="transmembrane region" description="Helical" evidence="5">
    <location>
        <begin position="391"/>
        <end position="418"/>
    </location>
</feature>
<comment type="subcellular location">
    <subcellularLocation>
        <location evidence="1">Membrane</location>
        <topology evidence="1">Multi-pass membrane protein</topology>
    </subcellularLocation>
</comment>
<feature type="transmembrane region" description="Helical" evidence="5">
    <location>
        <begin position="424"/>
        <end position="442"/>
    </location>
</feature>
<sequence length="513" mass="57504">MGHGEDSQFIFVSASPQLAAISAGGLIGYPSVLLQQFKSNDSSIIVDVHTASWIASVHGLAGVPSLFIPYIMQQHGRKFGFHICCLLVILGWIIIYFARNATTIIVGESFQGLGAKSLLVVSYLTIGEMVDPKYRNILMLFYNINQTVGVTLVHVMGKFFHWKTISLTMIMPIAIGFLLSCSWPESPAWLALKGRFDECKKSFIWLRGADEDAITEMNALLNSQIGNINNKPKKTNTIEALKEVWGKITSRDFYLPSFHMFILLSVYYWSGNLVFLVYAMNMVENVTKDEESAYIGMVVMDCVTLLGNATAYIFFKYFNNKPVLLFSGIGSAVFLLASSIVSYLQFLEIVSDDSLLCLYFLIGFMIASSLGIYTTPYVMSSEIMPIQHRGIGGSLMVIIICSSYSFTLKIAPYLVMYLKLHGTFLLYSVTLSVCLIWVWKFVPETKNRTLQSIEENYLDKNKAESVEPQPESQANLNVRLVLIQKPQESNDILHTVVPSEVIQSLLEHKECIT</sequence>
<feature type="transmembrane region" description="Helical" evidence="5">
    <location>
        <begin position="9"/>
        <end position="30"/>
    </location>
</feature>
<feature type="transmembrane region" description="Helical" evidence="5">
    <location>
        <begin position="260"/>
        <end position="280"/>
    </location>
</feature>
<proteinExistence type="predicted"/>
<comment type="caution">
    <text evidence="7">The sequence shown here is derived from an EMBL/GenBank/DDBJ whole genome shotgun (WGS) entry which is preliminary data.</text>
</comment>
<dbReference type="Pfam" id="PF00083">
    <property type="entry name" value="Sugar_tr"/>
    <property type="match status" value="1"/>
</dbReference>
<keyword evidence="4 5" id="KW-0472">Membrane</keyword>